<feature type="compositionally biased region" description="Basic and acidic residues" evidence="1">
    <location>
        <begin position="16"/>
        <end position="26"/>
    </location>
</feature>
<evidence type="ECO:0000313" key="3">
    <source>
        <dbReference type="Proteomes" id="UP000045706"/>
    </source>
</evidence>
<name>A0A0G4LGP7_VERLO</name>
<reference evidence="3" key="1">
    <citation type="submission" date="2015-05" db="EMBL/GenBank/DDBJ databases">
        <authorList>
            <person name="Fogelqvist Johan"/>
        </authorList>
    </citation>
    <scope>NUCLEOTIDE SEQUENCE [LARGE SCALE GENOMIC DNA]</scope>
</reference>
<dbReference type="AlphaFoldDB" id="A0A0G4LGP7"/>
<accession>A0A0G4LGP7</accession>
<evidence type="ECO:0000256" key="1">
    <source>
        <dbReference type="SAM" id="MobiDB-lite"/>
    </source>
</evidence>
<gene>
    <name evidence="2" type="ORF">BN1723_017872</name>
</gene>
<evidence type="ECO:0000313" key="2">
    <source>
        <dbReference type="EMBL" id="CRK20825.1"/>
    </source>
</evidence>
<organism evidence="2 3">
    <name type="scientific">Verticillium longisporum</name>
    <name type="common">Verticillium dahliae var. longisporum</name>
    <dbReference type="NCBI Taxonomy" id="100787"/>
    <lineage>
        <taxon>Eukaryota</taxon>
        <taxon>Fungi</taxon>
        <taxon>Dikarya</taxon>
        <taxon>Ascomycota</taxon>
        <taxon>Pezizomycotina</taxon>
        <taxon>Sordariomycetes</taxon>
        <taxon>Hypocreomycetidae</taxon>
        <taxon>Glomerellales</taxon>
        <taxon>Plectosphaerellaceae</taxon>
        <taxon>Verticillium</taxon>
    </lineage>
</organism>
<proteinExistence type="predicted"/>
<feature type="non-terminal residue" evidence="2">
    <location>
        <position position="1"/>
    </location>
</feature>
<sequence>RPCPAPGSGSAHHPPHSQDERSHTCP</sequence>
<protein>
    <submittedName>
        <fullName evidence="2">Uncharacterized protein</fullName>
    </submittedName>
</protein>
<dbReference type="Proteomes" id="UP000045706">
    <property type="component" value="Unassembled WGS sequence"/>
</dbReference>
<feature type="region of interest" description="Disordered" evidence="1">
    <location>
        <begin position="1"/>
        <end position="26"/>
    </location>
</feature>
<dbReference type="EMBL" id="CVQI01011126">
    <property type="protein sequence ID" value="CRK20825.1"/>
    <property type="molecule type" value="Genomic_DNA"/>
</dbReference>